<evidence type="ECO:0000313" key="10">
    <source>
        <dbReference type="Proteomes" id="UP000239001"/>
    </source>
</evidence>
<dbReference type="OrthoDB" id="8113547at2"/>
<feature type="transmembrane region" description="Helical" evidence="8">
    <location>
        <begin position="240"/>
        <end position="267"/>
    </location>
</feature>
<dbReference type="AlphaFoldDB" id="A0A2T1LU84"/>
<feature type="transmembrane region" description="Helical" evidence="8">
    <location>
        <begin position="304"/>
        <end position="331"/>
    </location>
</feature>
<dbReference type="EMBL" id="PXOH01000023">
    <property type="protein sequence ID" value="PSF35009.1"/>
    <property type="molecule type" value="Genomic_DNA"/>
</dbReference>
<evidence type="ECO:0000256" key="8">
    <source>
        <dbReference type="SAM" id="Phobius"/>
    </source>
</evidence>
<keyword evidence="5 8" id="KW-0812">Transmembrane</keyword>
<feature type="transmembrane region" description="Helical" evidence="8">
    <location>
        <begin position="7"/>
        <end position="28"/>
    </location>
</feature>
<feature type="transmembrane region" description="Helical" evidence="8">
    <location>
        <begin position="273"/>
        <end position="292"/>
    </location>
</feature>
<feature type="transmembrane region" description="Helical" evidence="8">
    <location>
        <begin position="34"/>
        <end position="52"/>
    </location>
</feature>
<gene>
    <name evidence="9" type="ORF">C7H19_17860</name>
</gene>
<evidence type="ECO:0000256" key="3">
    <source>
        <dbReference type="ARBA" id="ARBA00022448"/>
    </source>
</evidence>
<evidence type="ECO:0000256" key="7">
    <source>
        <dbReference type="ARBA" id="ARBA00023136"/>
    </source>
</evidence>
<feature type="transmembrane region" description="Helical" evidence="8">
    <location>
        <begin position="64"/>
        <end position="86"/>
    </location>
</feature>
<name>A0A2T1LU84_9CHRO</name>
<accession>A0A2T1LU84</accession>
<feature type="transmembrane region" description="Helical" evidence="8">
    <location>
        <begin position="214"/>
        <end position="233"/>
    </location>
</feature>
<evidence type="ECO:0000256" key="4">
    <source>
        <dbReference type="ARBA" id="ARBA00022475"/>
    </source>
</evidence>
<proteinExistence type="inferred from homology"/>
<comment type="caution">
    <text evidence="9">The sequence shown here is derived from an EMBL/GenBank/DDBJ whole genome shotgun (WGS) entry which is preliminary data.</text>
</comment>
<dbReference type="Proteomes" id="UP000239001">
    <property type="component" value="Unassembled WGS sequence"/>
</dbReference>
<evidence type="ECO:0000256" key="6">
    <source>
        <dbReference type="ARBA" id="ARBA00022989"/>
    </source>
</evidence>
<organism evidence="9 10">
    <name type="scientific">Aphanothece hegewaldii CCALA 016</name>
    <dbReference type="NCBI Taxonomy" id="2107694"/>
    <lineage>
        <taxon>Bacteria</taxon>
        <taxon>Bacillati</taxon>
        <taxon>Cyanobacteriota</taxon>
        <taxon>Cyanophyceae</taxon>
        <taxon>Oscillatoriophycideae</taxon>
        <taxon>Chroococcales</taxon>
        <taxon>Aphanothecaceae</taxon>
        <taxon>Aphanothece</taxon>
    </lineage>
</organism>
<evidence type="ECO:0000256" key="2">
    <source>
        <dbReference type="ARBA" id="ARBA00009773"/>
    </source>
</evidence>
<dbReference type="PANTHER" id="PTHR21716:SF67">
    <property type="entry name" value="TRANSPORT PROTEIN YDIK-RELATED"/>
    <property type="match status" value="1"/>
</dbReference>
<reference evidence="9 10" key="1">
    <citation type="submission" date="2018-03" db="EMBL/GenBank/DDBJ databases">
        <title>The ancient ancestry and fast evolution of plastids.</title>
        <authorList>
            <person name="Moore K.R."/>
            <person name="Magnabosco C."/>
            <person name="Momper L."/>
            <person name="Gold D.A."/>
            <person name="Bosak T."/>
            <person name="Fournier G.P."/>
        </authorList>
    </citation>
    <scope>NUCLEOTIDE SEQUENCE [LARGE SCALE GENOMIC DNA]</scope>
    <source>
        <strain evidence="9 10">CCALA 016</strain>
    </source>
</reference>
<evidence type="ECO:0000313" key="9">
    <source>
        <dbReference type="EMBL" id="PSF35009.1"/>
    </source>
</evidence>
<evidence type="ECO:0000256" key="5">
    <source>
        <dbReference type="ARBA" id="ARBA00022692"/>
    </source>
</evidence>
<comment type="subcellular location">
    <subcellularLocation>
        <location evidence="1">Cell membrane</location>
        <topology evidence="1">Multi-pass membrane protein</topology>
    </subcellularLocation>
</comment>
<dbReference type="RefSeq" id="WP_106458279.1">
    <property type="nucleotide sequence ID" value="NZ_PXOH01000023.1"/>
</dbReference>
<evidence type="ECO:0000256" key="1">
    <source>
        <dbReference type="ARBA" id="ARBA00004651"/>
    </source>
</evidence>
<keyword evidence="7 8" id="KW-0472">Membrane</keyword>
<feature type="transmembrane region" description="Helical" evidence="8">
    <location>
        <begin position="157"/>
        <end position="178"/>
    </location>
</feature>
<keyword evidence="4" id="KW-1003">Cell membrane</keyword>
<dbReference type="PANTHER" id="PTHR21716">
    <property type="entry name" value="TRANSMEMBRANE PROTEIN"/>
    <property type="match status" value="1"/>
</dbReference>
<keyword evidence="3" id="KW-0813">Transport</keyword>
<sequence length="357" mass="37855">MQSDSKIIDLIVRLFLLGLLFFSGFSLLSPFLTVILWGAILSIACYPLFRLLKTVLKGRAKLTTVLLTLSGIAIIIGPVSAIGIVLGGNLRTLADYLATGAAAVPPPPTNLTDWPFIGERLSAIWTLASANIGEFLTRFEPQLKALGKFSFSLATDIGLLLFKFIVSIIIAGVFTLHAEGLIHGLNQLCEKIAPGRGPALAKLSASTVRNVSRGIIGIAILQSLLIGIGLIVAHIPAAGLLTLLCLLLTIIQIGPGLIVIGTLIFAWSTMNSSAALLLTLWLIPATLIDNFLKPILMARGLPVPMVVIIAGVFGGVIVYGIIGLFVGPVLLSLCYELVKAWINEDLVAKALPDDRSI</sequence>
<dbReference type="Pfam" id="PF01594">
    <property type="entry name" value="AI-2E_transport"/>
    <property type="match status" value="1"/>
</dbReference>
<dbReference type="GO" id="GO:0005886">
    <property type="term" value="C:plasma membrane"/>
    <property type="evidence" value="ECO:0007669"/>
    <property type="project" value="UniProtKB-SubCell"/>
</dbReference>
<keyword evidence="6 8" id="KW-1133">Transmembrane helix</keyword>
<keyword evidence="10" id="KW-1185">Reference proteome</keyword>
<reference evidence="9 10" key="2">
    <citation type="submission" date="2018-03" db="EMBL/GenBank/DDBJ databases">
        <authorList>
            <person name="Keele B.F."/>
        </authorList>
    </citation>
    <scope>NUCLEOTIDE SEQUENCE [LARGE SCALE GENOMIC DNA]</scope>
    <source>
        <strain evidence="9 10">CCALA 016</strain>
    </source>
</reference>
<comment type="similarity">
    <text evidence="2">Belongs to the autoinducer-2 exporter (AI-2E) (TC 2.A.86) family.</text>
</comment>
<protein>
    <submittedName>
        <fullName evidence="9">AI-2E family transporter</fullName>
    </submittedName>
</protein>
<dbReference type="InterPro" id="IPR002549">
    <property type="entry name" value="AI-2E-like"/>
</dbReference>